<name>A0A3P7LPW1_DIBLA</name>
<dbReference type="AlphaFoldDB" id="A0A3P7LPW1"/>
<accession>A0A3P7LPW1</accession>
<proteinExistence type="predicted"/>
<evidence type="ECO:0000313" key="1">
    <source>
        <dbReference type="EMBL" id="VDN15260.1"/>
    </source>
</evidence>
<keyword evidence="2" id="KW-1185">Reference proteome</keyword>
<sequence>MNNTLSLFTRHDTGFSLVMAFGEPALQNDCRIYRFLNKEVYDCSEVTVPAIFQITYRINVKYNFVNTKNVLFADIQARISGHMRTHPANSSCIIDSLSFTKTTEHVTVAIDLPYVNIPASILQTTLASHLAHLEQVIPILC</sequence>
<evidence type="ECO:0000313" key="2">
    <source>
        <dbReference type="Proteomes" id="UP000281553"/>
    </source>
</evidence>
<dbReference type="EMBL" id="UYRU01061915">
    <property type="protein sequence ID" value="VDN15260.1"/>
    <property type="molecule type" value="Genomic_DNA"/>
</dbReference>
<protein>
    <submittedName>
        <fullName evidence="1">Uncharacterized protein</fullName>
    </submittedName>
</protein>
<reference evidence="1 2" key="1">
    <citation type="submission" date="2018-11" db="EMBL/GenBank/DDBJ databases">
        <authorList>
            <consortium name="Pathogen Informatics"/>
        </authorList>
    </citation>
    <scope>NUCLEOTIDE SEQUENCE [LARGE SCALE GENOMIC DNA]</scope>
</reference>
<gene>
    <name evidence="1" type="ORF">DILT_LOCUS11091</name>
</gene>
<organism evidence="1 2">
    <name type="scientific">Dibothriocephalus latus</name>
    <name type="common">Fish tapeworm</name>
    <name type="synonym">Diphyllobothrium latum</name>
    <dbReference type="NCBI Taxonomy" id="60516"/>
    <lineage>
        <taxon>Eukaryota</taxon>
        <taxon>Metazoa</taxon>
        <taxon>Spiralia</taxon>
        <taxon>Lophotrochozoa</taxon>
        <taxon>Platyhelminthes</taxon>
        <taxon>Cestoda</taxon>
        <taxon>Eucestoda</taxon>
        <taxon>Diphyllobothriidea</taxon>
        <taxon>Diphyllobothriidae</taxon>
        <taxon>Dibothriocephalus</taxon>
    </lineage>
</organism>
<dbReference type="Proteomes" id="UP000281553">
    <property type="component" value="Unassembled WGS sequence"/>
</dbReference>